<dbReference type="AlphaFoldDB" id="A0AA96LKP4"/>
<evidence type="ECO:0000313" key="1">
    <source>
        <dbReference type="EMBL" id="WNQ13846.1"/>
    </source>
</evidence>
<gene>
    <name evidence="1" type="ORF">MJA45_12770</name>
</gene>
<organism evidence="1 2">
    <name type="scientific">Paenibacillus aurantius</name>
    <dbReference type="NCBI Taxonomy" id="2918900"/>
    <lineage>
        <taxon>Bacteria</taxon>
        <taxon>Bacillati</taxon>
        <taxon>Bacillota</taxon>
        <taxon>Bacilli</taxon>
        <taxon>Bacillales</taxon>
        <taxon>Paenibacillaceae</taxon>
        <taxon>Paenibacillus</taxon>
    </lineage>
</organism>
<evidence type="ECO:0000313" key="2">
    <source>
        <dbReference type="Proteomes" id="UP001305702"/>
    </source>
</evidence>
<dbReference type="PANTHER" id="PTHR39166:SF1">
    <property type="entry name" value="BLL1166 PROTEIN"/>
    <property type="match status" value="1"/>
</dbReference>
<dbReference type="Proteomes" id="UP001305702">
    <property type="component" value="Chromosome"/>
</dbReference>
<reference evidence="1 2" key="1">
    <citation type="submission" date="2022-02" db="EMBL/GenBank/DDBJ databases">
        <title>Paenibacillus sp. MBLB1776 Whole Genome Shotgun Sequencing.</title>
        <authorList>
            <person name="Hwang C.Y."/>
            <person name="Cho E.-S."/>
            <person name="Seo M.-J."/>
        </authorList>
    </citation>
    <scope>NUCLEOTIDE SEQUENCE [LARGE SCALE GENOMIC DNA]</scope>
    <source>
        <strain evidence="1 2">MBLB1776</strain>
    </source>
</reference>
<dbReference type="KEGG" id="paun:MJA45_12770"/>
<protein>
    <submittedName>
        <fullName evidence="1">Nucleotidyltransferase family protein</fullName>
    </submittedName>
</protein>
<dbReference type="PANTHER" id="PTHR39166">
    <property type="entry name" value="BLL1166 PROTEIN"/>
    <property type="match status" value="1"/>
</dbReference>
<dbReference type="Pfam" id="PF06042">
    <property type="entry name" value="NTP_transf_6"/>
    <property type="match status" value="1"/>
</dbReference>
<sequence length="194" mass="22867">MREIEQALSWIREDEEMVSELEAVRMIGLPQACLSAGWIRNYVWDKLHGYDTRTPLNDRDVIYYDPSRTDEQEEKEHEETLRKLLRRNGWSVKNQARMHRRNGQAEPYSSVEDAMKRWPETATATGVRLTQEGRLEWIAPHGSGDLFGLLVRRSPYFRDPAFFLARVRTKGWLARWPKLRLIQEPIGQENQEEG</sequence>
<keyword evidence="2" id="KW-1185">Reference proteome</keyword>
<dbReference type="EMBL" id="CP130318">
    <property type="protein sequence ID" value="WNQ13846.1"/>
    <property type="molecule type" value="Genomic_DNA"/>
</dbReference>
<proteinExistence type="predicted"/>
<dbReference type="InterPro" id="IPR009267">
    <property type="entry name" value="NTP_transf_6"/>
</dbReference>
<name>A0AA96LKP4_9BACL</name>
<dbReference type="RefSeq" id="WP_315607627.1">
    <property type="nucleotide sequence ID" value="NZ_CP130318.1"/>
</dbReference>
<accession>A0AA96LKP4</accession>